<dbReference type="OrthoDB" id="2224262at2759"/>
<feature type="transmembrane region" description="Helical" evidence="1">
    <location>
        <begin position="440"/>
        <end position="459"/>
    </location>
</feature>
<accession>A0A1B8GCG2</accession>
<reference evidence="2 3" key="1">
    <citation type="submission" date="2016-03" db="EMBL/GenBank/DDBJ databases">
        <title>Comparative genomics of Pseudogymnoascus destructans, the fungus causing white-nose syndrome of bats.</title>
        <authorList>
            <person name="Palmer J.M."/>
            <person name="Drees K.P."/>
            <person name="Foster J.T."/>
            <person name="Lindner D.L."/>
        </authorList>
    </citation>
    <scope>NUCLEOTIDE SEQUENCE [LARGE SCALE GENOMIC DNA]</scope>
    <source>
        <strain evidence="2 3">UAMH 10579</strain>
    </source>
</reference>
<keyword evidence="1" id="KW-1133">Transmembrane helix</keyword>
<reference evidence="3" key="2">
    <citation type="journal article" date="2018" name="Nat. Commun.">
        <title>Extreme sensitivity to ultraviolet light in the fungal pathogen causing white-nose syndrome of bats.</title>
        <authorList>
            <person name="Palmer J.M."/>
            <person name="Drees K.P."/>
            <person name="Foster J.T."/>
            <person name="Lindner D.L."/>
        </authorList>
    </citation>
    <scope>NUCLEOTIDE SEQUENCE [LARGE SCALE GENOMIC DNA]</scope>
    <source>
        <strain evidence="3">UAMH 10579</strain>
    </source>
</reference>
<feature type="transmembrane region" description="Helical" evidence="1">
    <location>
        <begin position="189"/>
        <end position="209"/>
    </location>
</feature>
<evidence type="ECO:0000313" key="3">
    <source>
        <dbReference type="Proteomes" id="UP000091956"/>
    </source>
</evidence>
<dbReference type="AlphaFoldDB" id="A0A1B8GCG2"/>
<proteinExistence type="predicted"/>
<evidence type="ECO:0000256" key="1">
    <source>
        <dbReference type="SAM" id="Phobius"/>
    </source>
</evidence>
<gene>
    <name evidence="2" type="primary">FET4</name>
    <name evidence="2" type="ORF">VE01_08332</name>
</gene>
<dbReference type="Pfam" id="PF04120">
    <property type="entry name" value="Iron_permease"/>
    <property type="match status" value="2"/>
</dbReference>
<dbReference type="GO" id="GO:0055085">
    <property type="term" value="P:transmembrane transport"/>
    <property type="evidence" value="ECO:0007669"/>
    <property type="project" value="InterPro"/>
</dbReference>
<feature type="transmembrane region" description="Helical" evidence="1">
    <location>
        <begin position="296"/>
        <end position="318"/>
    </location>
</feature>
<keyword evidence="1" id="KW-0812">Transmembrane</keyword>
<feature type="transmembrane region" description="Helical" evidence="1">
    <location>
        <begin position="221"/>
        <end position="241"/>
    </location>
</feature>
<keyword evidence="1" id="KW-0472">Membrane</keyword>
<dbReference type="EMBL" id="KV460252">
    <property type="protein sequence ID" value="OBT93524.1"/>
    <property type="molecule type" value="Genomic_DNA"/>
</dbReference>
<evidence type="ECO:0000313" key="2">
    <source>
        <dbReference type="EMBL" id="OBT93524.1"/>
    </source>
</evidence>
<dbReference type="STRING" id="342668.A0A1B8GCG2"/>
<dbReference type="RefSeq" id="XP_018127257.1">
    <property type="nucleotide sequence ID" value="XM_018277757.2"/>
</dbReference>
<name>A0A1B8GCG2_9PEZI</name>
<dbReference type="InterPro" id="IPR007251">
    <property type="entry name" value="Iron_permease_Fet4"/>
</dbReference>
<dbReference type="Proteomes" id="UP000091956">
    <property type="component" value="Unassembled WGS sequence"/>
</dbReference>
<keyword evidence="3" id="KW-1185">Reference proteome</keyword>
<protein>
    <submittedName>
        <fullName evidence="2">Low-affinity Fe(2+) transport protein</fullName>
    </submittedName>
</protein>
<sequence length="511" mass="57442">MERLLKALRSPGGRRAVECTAPTQMTVHVEDEGDKAGEISVENDNTYNLTTKAGRLDRWLDKVVEFSGSEPMFLTIIIALLAWAFLGIRFGQLTQWKVAISDAQAILNMVFDAFLMRQQLNSYDSLIEVSACLRSRTTSNKRMLRSLIESGKYEKVNPMQFHELEQTEFASELPVESLLGRISTAFSTFLGHIATVVAFWVCIFIWIGFGQYCGWSDTWQLYINSATSALMVLMLAFLANIRERHSKYTTKCLESIYEVDAALELRLRTASGDTIENAPVHIPVPERSRIQRAIDYYADLVGTLLGIVILVFALIVWVAIGPALSFNSNWWLLIGTYAGLIGMNDGFVLRNVHNVLHGYEDAQFVQVTYDDMDMLAVIGVTQLNEERVAADSLTYRISVKMGDFCSHELTVVLGAIVILGLVIGASAMEWSVTGQLLCNVPPSIIESFFTMILITGHNIGDAKRRVDLHNIYLRRLKSITYVNTLAKPEKQERLLRPHDHTELMEVKIDSL</sequence>
<organism evidence="2 3">
    <name type="scientific">Pseudogymnoascus verrucosus</name>
    <dbReference type="NCBI Taxonomy" id="342668"/>
    <lineage>
        <taxon>Eukaryota</taxon>
        <taxon>Fungi</taxon>
        <taxon>Dikarya</taxon>
        <taxon>Ascomycota</taxon>
        <taxon>Pezizomycotina</taxon>
        <taxon>Leotiomycetes</taxon>
        <taxon>Thelebolales</taxon>
        <taxon>Thelebolaceae</taxon>
        <taxon>Pseudogymnoascus</taxon>
    </lineage>
</organism>
<feature type="transmembrane region" description="Helical" evidence="1">
    <location>
        <begin position="409"/>
        <end position="428"/>
    </location>
</feature>
<feature type="transmembrane region" description="Helical" evidence="1">
    <location>
        <begin position="330"/>
        <end position="349"/>
    </location>
</feature>
<dbReference type="GeneID" id="28841718"/>
<feature type="transmembrane region" description="Helical" evidence="1">
    <location>
        <begin position="72"/>
        <end position="91"/>
    </location>
</feature>